<reference evidence="3 4" key="1">
    <citation type="journal article" date="2009" name="Int. J. Syst. Evol. Microbiol.">
        <title>Paenibacillus contaminans sp. nov., isolated from a contaminated laboratory plate.</title>
        <authorList>
            <person name="Chou J.H."/>
            <person name="Lee J.H."/>
            <person name="Lin M.C."/>
            <person name="Chang P.S."/>
            <person name="Arun A.B."/>
            <person name="Young C.C."/>
            <person name="Chen W.M."/>
        </authorList>
    </citation>
    <scope>NUCLEOTIDE SEQUENCE [LARGE SCALE GENOMIC DNA]</scope>
    <source>
        <strain evidence="3 4">CKOBP-6</strain>
    </source>
</reference>
<feature type="domain" description="SLH" evidence="2">
    <location>
        <begin position="155"/>
        <end position="218"/>
    </location>
</feature>
<dbReference type="Proteomes" id="UP000250369">
    <property type="component" value="Unassembled WGS sequence"/>
</dbReference>
<dbReference type="RefSeq" id="WP_113032272.1">
    <property type="nucleotide sequence ID" value="NZ_QMFB01000010.1"/>
</dbReference>
<accession>A0A329MJL9</accession>
<dbReference type="AlphaFoldDB" id="A0A329MJL9"/>
<comment type="caution">
    <text evidence="3">The sequence shown here is derived from an EMBL/GenBank/DDBJ whole genome shotgun (WGS) entry which is preliminary data.</text>
</comment>
<dbReference type="OrthoDB" id="1738667at2"/>
<dbReference type="PROSITE" id="PS51272">
    <property type="entry name" value="SLH"/>
    <property type="match status" value="2"/>
</dbReference>
<proteinExistence type="predicted"/>
<dbReference type="InterPro" id="IPR001119">
    <property type="entry name" value="SLH_dom"/>
</dbReference>
<dbReference type="EMBL" id="QMFB01000010">
    <property type="protein sequence ID" value="RAV19842.1"/>
    <property type="molecule type" value="Genomic_DNA"/>
</dbReference>
<sequence length="304" mass="33551">MSKFRKLNKLLFPLLLIALVFASAGSALAFDDLAGNPAKEAIEQLKQEGVVSGIDARSFKPNDAMTNAQAVHLIVKGMNLNLHAIKFVKQPLASDYFTNVPNDAWYAESFIVAQLNSLPLPEDIDPNKPISRELFAGLLYHALLKTGDYAFIELFVNVKDGDEVSEGHMESIQKLLIAKIAKLDENGIFYPQKAITRGDAAAMLHAAMLFVNEHSVKQPNDETVTVTDEKVNEEVTKYTLSWGIKPNPGYRLTIDGIQFIGDEAVISYSLHLPEEGHSYIQVLTEAKASTYVSSAYHVTIKKSN</sequence>
<organism evidence="3 4">
    <name type="scientific">Paenibacillus contaminans</name>
    <dbReference type="NCBI Taxonomy" id="450362"/>
    <lineage>
        <taxon>Bacteria</taxon>
        <taxon>Bacillati</taxon>
        <taxon>Bacillota</taxon>
        <taxon>Bacilli</taxon>
        <taxon>Bacillales</taxon>
        <taxon>Paenibacillaceae</taxon>
        <taxon>Paenibacillus</taxon>
    </lineage>
</organism>
<feature type="chain" id="PRO_5016242874" evidence="1">
    <location>
        <begin position="30"/>
        <end position="304"/>
    </location>
</feature>
<feature type="signal peptide" evidence="1">
    <location>
        <begin position="1"/>
        <end position="29"/>
    </location>
</feature>
<evidence type="ECO:0000259" key="2">
    <source>
        <dbReference type="PROSITE" id="PS51272"/>
    </source>
</evidence>
<evidence type="ECO:0000313" key="4">
    <source>
        <dbReference type="Proteomes" id="UP000250369"/>
    </source>
</evidence>
<evidence type="ECO:0000256" key="1">
    <source>
        <dbReference type="SAM" id="SignalP"/>
    </source>
</evidence>
<keyword evidence="4" id="KW-1185">Reference proteome</keyword>
<evidence type="ECO:0000313" key="3">
    <source>
        <dbReference type="EMBL" id="RAV19842.1"/>
    </source>
</evidence>
<keyword evidence="1" id="KW-0732">Signal</keyword>
<dbReference type="Pfam" id="PF00395">
    <property type="entry name" value="SLH"/>
    <property type="match status" value="2"/>
</dbReference>
<feature type="domain" description="SLH" evidence="2">
    <location>
        <begin position="25"/>
        <end position="88"/>
    </location>
</feature>
<name>A0A329MJL9_9BACL</name>
<protein>
    <submittedName>
        <fullName evidence="3">S-layer protein</fullName>
    </submittedName>
</protein>
<gene>
    <name evidence="3" type="ORF">DQG23_18090</name>
</gene>